<dbReference type="GO" id="GO:0004797">
    <property type="term" value="F:thymidine kinase activity"/>
    <property type="evidence" value="ECO:0007669"/>
    <property type="project" value="UniProtKB-UniRule"/>
</dbReference>
<dbReference type="SUPFAM" id="SSF57716">
    <property type="entry name" value="Glucocorticoid receptor-like (DNA-binding domain)"/>
    <property type="match status" value="1"/>
</dbReference>
<evidence type="ECO:0000256" key="6">
    <source>
        <dbReference type="ARBA" id="ARBA00022777"/>
    </source>
</evidence>
<feature type="binding site" evidence="10">
    <location>
        <position position="174"/>
    </location>
    <ligand>
        <name>substrate</name>
    </ligand>
</feature>
<feature type="binding site" evidence="8">
    <location>
        <position position="181"/>
    </location>
    <ligand>
        <name>Zn(2+)</name>
        <dbReference type="ChEBI" id="CHEBI:29105"/>
    </ligand>
</feature>
<dbReference type="GO" id="GO:0046104">
    <property type="term" value="P:thymidine metabolic process"/>
    <property type="evidence" value="ECO:0007669"/>
    <property type="project" value="TreeGrafter"/>
</dbReference>
<evidence type="ECO:0000256" key="5">
    <source>
        <dbReference type="ARBA" id="ARBA00022741"/>
    </source>
</evidence>
<feature type="binding site" evidence="8">
    <location>
        <begin position="89"/>
        <end position="92"/>
    </location>
    <ligand>
        <name>ATP</name>
        <dbReference type="ChEBI" id="CHEBI:30616"/>
    </ligand>
</feature>
<evidence type="ECO:0000256" key="9">
    <source>
        <dbReference type="PIRSR" id="PIRSR035805-1"/>
    </source>
</evidence>
<dbReference type="PROSITE" id="PS00603">
    <property type="entry name" value="TK_CELLULAR_TYPE"/>
    <property type="match status" value="1"/>
</dbReference>
<dbReference type="InterPro" id="IPR027417">
    <property type="entry name" value="P-loop_NTPase"/>
</dbReference>
<keyword evidence="8" id="KW-0479">Metal-binding</keyword>
<feature type="binding site" evidence="8">
    <location>
        <begin position="16"/>
        <end position="23"/>
    </location>
    <ligand>
        <name>ATP</name>
        <dbReference type="ChEBI" id="CHEBI:30616"/>
    </ligand>
</feature>
<comment type="subunit">
    <text evidence="8">Homotetramer.</text>
</comment>
<dbReference type="AlphaFoldDB" id="A0A7Y2H3D9"/>
<evidence type="ECO:0000313" key="14">
    <source>
        <dbReference type="Proteomes" id="UP000547674"/>
    </source>
</evidence>
<comment type="similarity">
    <text evidence="1 8 12">Belongs to the thymidine kinase family.</text>
</comment>
<evidence type="ECO:0000256" key="8">
    <source>
        <dbReference type="HAMAP-Rule" id="MF_00124"/>
    </source>
</evidence>
<dbReference type="GO" id="GO:0008270">
    <property type="term" value="F:zinc ion binding"/>
    <property type="evidence" value="ECO:0007669"/>
    <property type="project" value="UniProtKB-UniRule"/>
</dbReference>
<keyword evidence="6 8" id="KW-0418">Kinase</keyword>
<accession>A0A7Y2H3D9</accession>
<keyword evidence="4 8" id="KW-0808">Transferase</keyword>
<dbReference type="GO" id="GO:0071897">
    <property type="term" value="P:DNA biosynthetic process"/>
    <property type="evidence" value="ECO:0007669"/>
    <property type="project" value="UniProtKB-KW"/>
</dbReference>
<reference evidence="13 14" key="1">
    <citation type="submission" date="2020-03" db="EMBL/GenBank/DDBJ databases">
        <title>Metabolic flexibility allows generalist bacteria to become dominant in a frequently disturbed ecosystem.</title>
        <authorList>
            <person name="Chen Y.-J."/>
            <person name="Leung P.M."/>
            <person name="Bay S.K."/>
            <person name="Hugenholtz P."/>
            <person name="Kessler A.J."/>
            <person name="Shelley G."/>
            <person name="Waite D.W."/>
            <person name="Cook P.L."/>
            <person name="Greening C."/>
        </authorList>
    </citation>
    <scope>NUCLEOTIDE SEQUENCE [LARGE SCALE GENOMIC DNA]</scope>
    <source>
        <strain evidence="13">SS_bin_28</strain>
    </source>
</reference>
<comment type="catalytic activity">
    <reaction evidence="8 11">
        <text>thymidine + ATP = dTMP + ADP + H(+)</text>
        <dbReference type="Rhea" id="RHEA:19129"/>
        <dbReference type="ChEBI" id="CHEBI:15378"/>
        <dbReference type="ChEBI" id="CHEBI:17748"/>
        <dbReference type="ChEBI" id="CHEBI:30616"/>
        <dbReference type="ChEBI" id="CHEBI:63528"/>
        <dbReference type="ChEBI" id="CHEBI:456216"/>
        <dbReference type="EC" id="2.7.1.21"/>
    </reaction>
</comment>
<dbReference type="PANTHER" id="PTHR11441:SF0">
    <property type="entry name" value="THYMIDINE KINASE, CYTOSOLIC"/>
    <property type="match status" value="1"/>
</dbReference>
<organism evidence="13 14">
    <name type="scientific">Eiseniibacteriota bacterium</name>
    <dbReference type="NCBI Taxonomy" id="2212470"/>
    <lineage>
        <taxon>Bacteria</taxon>
        <taxon>Candidatus Eiseniibacteriota</taxon>
    </lineage>
</organism>
<gene>
    <name evidence="8" type="primary">tdk</name>
    <name evidence="13" type="ORF">HKN21_14505</name>
</gene>
<dbReference type="Proteomes" id="UP000547674">
    <property type="component" value="Unassembled WGS sequence"/>
</dbReference>
<dbReference type="GO" id="GO:0005829">
    <property type="term" value="C:cytosol"/>
    <property type="evidence" value="ECO:0007669"/>
    <property type="project" value="TreeGrafter"/>
</dbReference>
<evidence type="ECO:0000256" key="10">
    <source>
        <dbReference type="PIRSR" id="PIRSR035805-2"/>
    </source>
</evidence>
<evidence type="ECO:0000256" key="3">
    <source>
        <dbReference type="ARBA" id="ARBA00022634"/>
    </source>
</evidence>
<evidence type="ECO:0000256" key="7">
    <source>
        <dbReference type="ARBA" id="ARBA00022840"/>
    </source>
</evidence>
<protein>
    <recommendedName>
        <fullName evidence="2 8">Thymidine kinase</fullName>
        <ecNumber evidence="2 8">2.7.1.21</ecNumber>
    </recommendedName>
</protein>
<dbReference type="PANTHER" id="PTHR11441">
    <property type="entry name" value="THYMIDINE KINASE"/>
    <property type="match status" value="1"/>
</dbReference>
<feature type="binding site" evidence="8">
    <location>
        <position position="178"/>
    </location>
    <ligand>
        <name>Zn(2+)</name>
        <dbReference type="ChEBI" id="CHEBI:29105"/>
    </ligand>
</feature>
<evidence type="ECO:0000256" key="1">
    <source>
        <dbReference type="ARBA" id="ARBA00007587"/>
    </source>
</evidence>
<evidence type="ECO:0000256" key="11">
    <source>
        <dbReference type="RuleBase" id="RU000544"/>
    </source>
</evidence>
<evidence type="ECO:0000256" key="4">
    <source>
        <dbReference type="ARBA" id="ARBA00022679"/>
    </source>
</evidence>
<feature type="binding site" evidence="8">
    <location>
        <position position="149"/>
    </location>
    <ligand>
        <name>Zn(2+)</name>
        <dbReference type="ChEBI" id="CHEBI:29105"/>
    </ligand>
</feature>
<evidence type="ECO:0000256" key="2">
    <source>
        <dbReference type="ARBA" id="ARBA00012118"/>
    </source>
</evidence>
<dbReference type="Gene3D" id="3.30.60.20">
    <property type="match status" value="1"/>
</dbReference>
<keyword evidence="3 8" id="KW-0237">DNA synthesis</keyword>
<keyword evidence="7 8" id="KW-0067">ATP-binding</keyword>
<evidence type="ECO:0000256" key="12">
    <source>
        <dbReference type="RuleBase" id="RU004165"/>
    </source>
</evidence>
<dbReference type="InterPro" id="IPR020633">
    <property type="entry name" value="Thymidine_kinase_CS"/>
</dbReference>
<feature type="binding site" evidence="10">
    <location>
        <begin position="166"/>
        <end position="169"/>
    </location>
    <ligand>
        <name>substrate</name>
    </ligand>
</feature>
<dbReference type="GO" id="GO:0005524">
    <property type="term" value="F:ATP binding"/>
    <property type="evidence" value="ECO:0007669"/>
    <property type="project" value="UniProtKB-UniRule"/>
</dbReference>
<dbReference type="Pfam" id="PF00265">
    <property type="entry name" value="TK"/>
    <property type="match status" value="1"/>
</dbReference>
<dbReference type="SUPFAM" id="SSF52540">
    <property type="entry name" value="P-loop containing nucleoside triphosphate hydrolases"/>
    <property type="match status" value="1"/>
</dbReference>
<dbReference type="Gene3D" id="3.40.50.300">
    <property type="entry name" value="P-loop containing nucleotide triphosphate hydrolases"/>
    <property type="match status" value="1"/>
</dbReference>
<dbReference type="NCBIfam" id="NF003296">
    <property type="entry name" value="PRK04296.1-1"/>
    <property type="match status" value="1"/>
</dbReference>
<sequence length="197" mass="21925">MHHVPKDTGWIEVVVGSMFSGKTEELIRRLRRAQYAKQKVQVFKPALDDRYVAGSIASHDQRTLEARLIDGPSDIYLYLELGTEVIGIDEAQFLGKGLCEVVQDLANRGLRVVVAALDQDYRGVPFPEIPELMATSEYVTKNLAICVQCGNPANRSQRLHGGDSKVQVGAAESYEPRCRACFRPEVIGQQQFDMGDD</sequence>
<evidence type="ECO:0000313" key="13">
    <source>
        <dbReference type="EMBL" id="NNF07971.1"/>
    </source>
</evidence>
<keyword evidence="8" id="KW-0862">Zinc</keyword>
<dbReference type="EMBL" id="JABDJR010000584">
    <property type="protein sequence ID" value="NNF07971.1"/>
    <property type="molecule type" value="Genomic_DNA"/>
</dbReference>
<dbReference type="HAMAP" id="MF_00124">
    <property type="entry name" value="Thymidine_kinase"/>
    <property type="match status" value="1"/>
</dbReference>
<dbReference type="EC" id="2.7.1.21" evidence="2 8"/>
<dbReference type="InterPro" id="IPR001267">
    <property type="entry name" value="Thymidine_kinase"/>
</dbReference>
<keyword evidence="5 8" id="KW-0547">Nucleotide-binding</keyword>
<name>A0A7Y2H3D9_UNCEI</name>
<dbReference type="PIRSF" id="PIRSF035805">
    <property type="entry name" value="TK_cell"/>
    <property type="match status" value="1"/>
</dbReference>
<proteinExistence type="inferred from homology"/>
<keyword evidence="8" id="KW-0963">Cytoplasm</keyword>
<feature type="active site" description="Proton acceptor" evidence="8 9">
    <location>
        <position position="90"/>
    </location>
</feature>
<comment type="caution">
    <text evidence="13">The sequence shown here is derived from an EMBL/GenBank/DDBJ whole genome shotgun (WGS) entry which is preliminary data.</text>
</comment>
<comment type="subcellular location">
    <subcellularLocation>
        <location evidence="8">Cytoplasm</location>
    </subcellularLocation>
</comment>
<feature type="binding site" evidence="8">
    <location>
        <position position="146"/>
    </location>
    <ligand>
        <name>Zn(2+)</name>
        <dbReference type="ChEBI" id="CHEBI:29105"/>
    </ligand>
</feature>